<feature type="compositionally biased region" description="Low complexity" evidence="1">
    <location>
        <begin position="140"/>
        <end position="149"/>
    </location>
</feature>
<dbReference type="RefSeq" id="WP_251419280.1">
    <property type="nucleotide sequence ID" value="NZ_JAMQGM010000064.1"/>
</dbReference>
<feature type="transmembrane region" description="Helical" evidence="2">
    <location>
        <begin position="12"/>
        <end position="32"/>
    </location>
</feature>
<protein>
    <submittedName>
        <fullName evidence="3">Collagen-like protein</fullName>
    </submittedName>
</protein>
<feature type="compositionally biased region" description="Basic and acidic residues" evidence="1">
    <location>
        <begin position="69"/>
        <end position="86"/>
    </location>
</feature>
<evidence type="ECO:0000313" key="3">
    <source>
        <dbReference type="EMBL" id="MCM2580435.1"/>
    </source>
</evidence>
<keyword evidence="2" id="KW-1133">Transmembrane helix</keyword>
<feature type="compositionally biased region" description="Low complexity" evidence="1">
    <location>
        <begin position="155"/>
        <end position="165"/>
    </location>
</feature>
<keyword evidence="2" id="KW-0812">Transmembrane</keyword>
<organism evidence="3 4">
    <name type="scientific">Streptomyces meridianus</name>
    <dbReference type="NCBI Taxonomy" id="2938945"/>
    <lineage>
        <taxon>Bacteria</taxon>
        <taxon>Bacillati</taxon>
        <taxon>Actinomycetota</taxon>
        <taxon>Actinomycetes</taxon>
        <taxon>Kitasatosporales</taxon>
        <taxon>Streptomycetaceae</taxon>
        <taxon>Streptomyces</taxon>
    </lineage>
</organism>
<keyword evidence="4" id="KW-1185">Reference proteome</keyword>
<sequence length="228" mass="23700">MTNAQRILAHRWRPVLLVCTLIALTGAVLIIWGRLGVYEAEADGFAAEADRRGTAVSTLAGDVRRLRTQLEEDGKTPVAPDPEKAVRNLPARAEVPVPIPGARGEKGDQGEKGEPGKPAPTITPSPGASGQSGRDGVDGQDGAAGQDGQDGQDGSDGAPGSPPSGWSWTDRYGDTYRCSRTGGPDSDPQYDCEQTGSGPADPAPEPEPTPSDRSGLLGLAVLDRRKNA</sequence>
<keyword evidence="2" id="KW-0472">Membrane</keyword>
<dbReference type="Proteomes" id="UP001167160">
    <property type="component" value="Unassembled WGS sequence"/>
</dbReference>
<dbReference type="EMBL" id="JAMQGM010000064">
    <property type="protein sequence ID" value="MCM2580435.1"/>
    <property type="molecule type" value="Genomic_DNA"/>
</dbReference>
<feature type="region of interest" description="Disordered" evidence="1">
    <location>
        <begin position="69"/>
        <end position="228"/>
    </location>
</feature>
<reference evidence="3" key="1">
    <citation type="journal article" date="2023" name="Int. J. Syst. Evol. Microbiol.">
        <title>Streptomyces meridianus sp. nov. isolated from brackish water of the Tagus estuary in Alcochete, Portugal.</title>
        <authorList>
            <person name="Santos J.D.N."/>
            <person name="Klimek D."/>
            <person name="Calusinska M."/>
            <person name="Lobo Da Cunha A."/>
            <person name="Catita J."/>
            <person name="Goncalves H."/>
            <person name="Gonzalez I."/>
            <person name="Reyes F."/>
            <person name="Lage O.M."/>
        </authorList>
    </citation>
    <scope>NUCLEOTIDE SEQUENCE</scope>
    <source>
        <strain evidence="3">MTZ3.1</strain>
    </source>
</reference>
<name>A0ABT0XD36_9ACTN</name>
<proteinExistence type="predicted"/>
<feature type="compositionally biased region" description="Basic and acidic residues" evidence="1">
    <location>
        <begin position="103"/>
        <end position="115"/>
    </location>
</feature>
<evidence type="ECO:0000256" key="2">
    <source>
        <dbReference type="SAM" id="Phobius"/>
    </source>
</evidence>
<accession>A0ABT0XD36</accession>
<gene>
    <name evidence="3" type="ORF">M1E25_24385</name>
</gene>
<evidence type="ECO:0000256" key="1">
    <source>
        <dbReference type="SAM" id="MobiDB-lite"/>
    </source>
</evidence>
<evidence type="ECO:0000313" key="4">
    <source>
        <dbReference type="Proteomes" id="UP001167160"/>
    </source>
</evidence>
<comment type="caution">
    <text evidence="3">The sequence shown here is derived from an EMBL/GenBank/DDBJ whole genome shotgun (WGS) entry which is preliminary data.</text>
</comment>